<dbReference type="AlphaFoldDB" id="A0AA88PF43"/>
<name>A0AA88PF43_9TELE</name>
<evidence type="ECO:0000256" key="1">
    <source>
        <dbReference type="SAM" id="MobiDB-lite"/>
    </source>
</evidence>
<dbReference type="Proteomes" id="UP001187343">
    <property type="component" value="Unassembled WGS sequence"/>
</dbReference>
<evidence type="ECO:0000313" key="3">
    <source>
        <dbReference type="Proteomes" id="UP001187343"/>
    </source>
</evidence>
<gene>
    <name evidence="2" type="ORF">Q8A67_019960</name>
</gene>
<protein>
    <submittedName>
        <fullName evidence="2">Uncharacterized protein</fullName>
    </submittedName>
</protein>
<keyword evidence="3" id="KW-1185">Reference proteome</keyword>
<feature type="region of interest" description="Disordered" evidence="1">
    <location>
        <begin position="72"/>
        <end position="139"/>
    </location>
</feature>
<reference evidence="2" key="1">
    <citation type="submission" date="2023-08" db="EMBL/GenBank/DDBJ databases">
        <title>Chromosome-level Genome Assembly of mud carp (Cirrhinus molitorella).</title>
        <authorList>
            <person name="Liu H."/>
        </authorList>
    </citation>
    <scope>NUCLEOTIDE SEQUENCE</scope>
    <source>
        <strain evidence="2">Prfri</strain>
        <tissue evidence="2">Muscle</tissue>
    </source>
</reference>
<sequence>MLSIKGRKWAERGPHAQSIISLTLNESHRSIKASYCSTLRQSIISNCTDIAGVSRFGPPEHWVEEGVYLEKNPQRPTQPSFPCEKAPGEQRQGANQPRQTEDCSLEPTEFGSGNRWPEKSSVHSSGHSDCSRTRGSGEVVDKVQGAVQHPATGMIALSEGNVCTPVALFSAVSV</sequence>
<evidence type="ECO:0000313" key="2">
    <source>
        <dbReference type="EMBL" id="KAK2879169.1"/>
    </source>
</evidence>
<dbReference type="EMBL" id="JAUYZG010000019">
    <property type="protein sequence ID" value="KAK2879169.1"/>
    <property type="molecule type" value="Genomic_DNA"/>
</dbReference>
<accession>A0AA88PF43</accession>
<proteinExistence type="predicted"/>
<comment type="caution">
    <text evidence="2">The sequence shown here is derived from an EMBL/GenBank/DDBJ whole genome shotgun (WGS) entry which is preliminary data.</text>
</comment>
<organism evidence="2 3">
    <name type="scientific">Cirrhinus molitorella</name>
    <name type="common">mud carp</name>
    <dbReference type="NCBI Taxonomy" id="172907"/>
    <lineage>
        <taxon>Eukaryota</taxon>
        <taxon>Metazoa</taxon>
        <taxon>Chordata</taxon>
        <taxon>Craniata</taxon>
        <taxon>Vertebrata</taxon>
        <taxon>Euteleostomi</taxon>
        <taxon>Actinopterygii</taxon>
        <taxon>Neopterygii</taxon>
        <taxon>Teleostei</taxon>
        <taxon>Ostariophysi</taxon>
        <taxon>Cypriniformes</taxon>
        <taxon>Cyprinidae</taxon>
        <taxon>Labeoninae</taxon>
        <taxon>Labeonini</taxon>
        <taxon>Cirrhinus</taxon>
    </lineage>
</organism>